<evidence type="ECO:0000313" key="4">
    <source>
        <dbReference type="Proteomes" id="UP001056429"/>
    </source>
</evidence>
<keyword evidence="1" id="KW-0472">Membrane</keyword>
<proteinExistence type="predicted"/>
<dbReference type="Gene3D" id="3.40.50.620">
    <property type="entry name" value="HUPs"/>
    <property type="match status" value="1"/>
</dbReference>
<dbReference type="GO" id="GO:0043164">
    <property type="term" value="P:Gram-negative-bacterium-type cell wall biogenesis"/>
    <property type="evidence" value="ECO:0007669"/>
    <property type="project" value="TreeGrafter"/>
</dbReference>
<comment type="caution">
    <text evidence="3">The sequence shown here is derived from an EMBL/GenBank/DDBJ whole genome shotgun (WGS) entry which is preliminary data.</text>
</comment>
<dbReference type="InterPro" id="IPR051599">
    <property type="entry name" value="Cell_Envelope_Assoc"/>
</dbReference>
<name>A0A9J6P4Y4_9CLOT</name>
<dbReference type="GO" id="GO:0000270">
    <property type="term" value="P:peptidoglycan metabolic process"/>
    <property type="evidence" value="ECO:0007669"/>
    <property type="project" value="TreeGrafter"/>
</dbReference>
<feature type="transmembrane region" description="Helical" evidence="1">
    <location>
        <begin position="38"/>
        <end position="56"/>
    </location>
</feature>
<accession>A0A9J6P4Y4</accession>
<dbReference type="EMBL" id="JAGSOJ010000003">
    <property type="protein sequence ID" value="MCM1991145.1"/>
    <property type="molecule type" value="Genomic_DNA"/>
</dbReference>
<dbReference type="Pfam" id="PF02698">
    <property type="entry name" value="DUF218"/>
    <property type="match status" value="1"/>
</dbReference>
<dbReference type="Proteomes" id="UP001056429">
    <property type="component" value="Unassembled WGS sequence"/>
</dbReference>
<keyword evidence="1" id="KW-1133">Transmembrane helix</keyword>
<evidence type="ECO:0000259" key="2">
    <source>
        <dbReference type="Pfam" id="PF02698"/>
    </source>
</evidence>
<dbReference type="InterPro" id="IPR003848">
    <property type="entry name" value="DUF218"/>
</dbReference>
<keyword evidence="1" id="KW-0812">Transmembrane</keyword>
<dbReference type="AlphaFoldDB" id="A0A9J6P4Y4"/>
<feature type="transmembrane region" description="Helical" evidence="1">
    <location>
        <begin position="12"/>
        <end position="32"/>
    </location>
</feature>
<feature type="domain" description="DUF218" evidence="2">
    <location>
        <begin position="107"/>
        <end position="252"/>
    </location>
</feature>
<gene>
    <name evidence="3" type="ORF">KDK92_15535</name>
</gene>
<feature type="transmembrane region" description="Helical" evidence="1">
    <location>
        <begin position="77"/>
        <end position="96"/>
    </location>
</feature>
<reference evidence="3" key="1">
    <citation type="journal article" date="2021" name="mSystems">
        <title>Bacteria and Archaea Synergistically Convert Glycine Betaine to Biogenic Methane in the Formosa Cold Seep of the South China Sea.</title>
        <authorList>
            <person name="Li L."/>
            <person name="Zhang W."/>
            <person name="Zhang S."/>
            <person name="Song L."/>
            <person name="Sun Q."/>
            <person name="Zhang H."/>
            <person name="Xiang H."/>
            <person name="Dong X."/>
        </authorList>
    </citation>
    <scope>NUCLEOTIDE SEQUENCE</scope>
    <source>
        <strain evidence="3">ZWT</strain>
    </source>
</reference>
<organism evidence="3 4">
    <name type="scientific">Oceanirhabdus seepicola</name>
    <dbReference type="NCBI Taxonomy" id="2828781"/>
    <lineage>
        <taxon>Bacteria</taxon>
        <taxon>Bacillati</taxon>
        <taxon>Bacillota</taxon>
        <taxon>Clostridia</taxon>
        <taxon>Eubacteriales</taxon>
        <taxon>Clostridiaceae</taxon>
        <taxon>Oceanirhabdus</taxon>
    </lineage>
</organism>
<dbReference type="CDD" id="cd06259">
    <property type="entry name" value="YdcF-like"/>
    <property type="match status" value="1"/>
</dbReference>
<evidence type="ECO:0000256" key="1">
    <source>
        <dbReference type="SAM" id="Phobius"/>
    </source>
</evidence>
<dbReference type="PANTHER" id="PTHR30336">
    <property type="entry name" value="INNER MEMBRANE PROTEIN, PROBABLE PERMEASE"/>
    <property type="match status" value="1"/>
</dbReference>
<dbReference type="GO" id="GO:0005886">
    <property type="term" value="C:plasma membrane"/>
    <property type="evidence" value="ECO:0007669"/>
    <property type="project" value="TreeGrafter"/>
</dbReference>
<protein>
    <submittedName>
        <fullName evidence="3">YdcF family protein</fullName>
    </submittedName>
</protein>
<dbReference type="PANTHER" id="PTHR30336:SF4">
    <property type="entry name" value="ENVELOPE BIOGENESIS FACTOR ELYC"/>
    <property type="match status" value="1"/>
</dbReference>
<dbReference type="RefSeq" id="WP_250860253.1">
    <property type="nucleotide sequence ID" value="NZ_JAGSOJ010000003.1"/>
</dbReference>
<evidence type="ECO:0000313" key="3">
    <source>
        <dbReference type="EMBL" id="MCM1991145.1"/>
    </source>
</evidence>
<sequence>MDKNKNINKIQGYILLIIGVIFLAYSIIYTIIFKKVSFGIGVISILSILLCIDGFIKKSLKSKEKIVLLCEKFLDGILIVTLVFFFSGEMLIQNGLREESNSRMNNMVILGCGLEENGEPSQMMKNRLDAALEYLFENDIENIIVSGGQGSDEKFTESLVMKKYLVKNGIKSDKIIEENKSTSTFENLSFTKDIITKIEENKNGKLRIVILTSDFHMFRSKLIAEELGFTATGVPSSISMIEIPQRHVREYFAIINTIMYNIGL</sequence>
<dbReference type="InterPro" id="IPR014729">
    <property type="entry name" value="Rossmann-like_a/b/a_fold"/>
</dbReference>
<reference evidence="3" key="2">
    <citation type="submission" date="2021-04" db="EMBL/GenBank/DDBJ databases">
        <authorList>
            <person name="Dong X."/>
        </authorList>
    </citation>
    <scope>NUCLEOTIDE SEQUENCE</scope>
    <source>
        <strain evidence="3">ZWT</strain>
    </source>
</reference>
<keyword evidence="4" id="KW-1185">Reference proteome</keyword>